<evidence type="ECO:0000313" key="2">
    <source>
        <dbReference type="Proteomes" id="UP000533476"/>
    </source>
</evidence>
<reference evidence="1 2" key="1">
    <citation type="submission" date="2020-04" db="EMBL/GenBank/DDBJ databases">
        <authorList>
            <person name="Zhang R."/>
            <person name="Schippers A."/>
        </authorList>
    </citation>
    <scope>NUCLEOTIDE SEQUENCE [LARGE SCALE GENOMIC DNA]</scope>
    <source>
        <strain evidence="1 2">DSM 109850</strain>
    </source>
</reference>
<dbReference type="AlphaFoldDB" id="A0A7Y0L2P2"/>
<proteinExistence type="predicted"/>
<keyword evidence="2" id="KW-1185">Reference proteome</keyword>
<dbReference type="RefSeq" id="WP_169098269.1">
    <property type="nucleotide sequence ID" value="NZ_JABBVZ010000018.1"/>
</dbReference>
<name>A0A7Y0L2P2_9FIRM</name>
<evidence type="ECO:0000313" key="1">
    <source>
        <dbReference type="EMBL" id="NMP22193.1"/>
    </source>
</evidence>
<comment type="caution">
    <text evidence="1">The sequence shown here is derived from an EMBL/GenBank/DDBJ whole genome shotgun (WGS) entry which is preliminary data.</text>
</comment>
<dbReference type="EMBL" id="JABBVZ010000018">
    <property type="protein sequence ID" value="NMP22193.1"/>
    <property type="molecule type" value="Genomic_DNA"/>
</dbReference>
<accession>A0A7Y0L2P2</accession>
<dbReference type="Proteomes" id="UP000533476">
    <property type="component" value="Unassembled WGS sequence"/>
</dbReference>
<protein>
    <submittedName>
        <fullName evidence="1">Uncharacterized protein</fullName>
    </submittedName>
</protein>
<gene>
    <name evidence="1" type="ORF">HIJ39_07490</name>
</gene>
<organism evidence="1 2">
    <name type="scientific">Sulfobacillus harzensis</name>
    <dbReference type="NCBI Taxonomy" id="2729629"/>
    <lineage>
        <taxon>Bacteria</taxon>
        <taxon>Bacillati</taxon>
        <taxon>Bacillota</taxon>
        <taxon>Clostridia</taxon>
        <taxon>Eubacteriales</taxon>
        <taxon>Clostridiales Family XVII. Incertae Sedis</taxon>
        <taxon>Sulfobacillus</taxon>
    </lineage>
</organism>
<sequence>MTDSSCLPCWHLLKAACTYGQDVRLCEAFLEYDQTGSPTVLDTVMSMASPTVLKQARAHVVALGLAHES</sequence>